<dbReference type="InterPro" id="IPR040097">
    <property type="entry name" value="FAAL/FAAC"/>
</dbReference>
<dbReference type="OrthoDB" id="9757559at2"/>
<dbReference type="FunFam" id="3.40.50.12780:FF:000013">
    <property type="entry name" value="Long-chain-fatty-acid--AMP ligase FadD32"/>
    <property type="match status" value="1"/>
</dbReference>
<dbReference type="InterPro" id="IPR036736">
    <property type="entry name" value="ACP-like_sf"/>
</dbReference>
<dbReference type="InterPro" id="IPR006162">
    <property type="entry name" value="Ppantetheine_attach_site"/>
</dbReference>
<dbReference type="InterPro" id="IPR020806">
    <property type="entry name" value="PKS_PP-bd"/>
</dbReference>
<protein>
    <submittedName>
        <fullName evidence="9">Non-ribosomal peptide synthetase</fullName>
    </submittedName>
</protein>
<dbReference type="CDD" id="cd05931">
    <property type="entry name" value="FAAL"/>
    <property type="match status" value="1"/>
</dbReference>
<comment type="similarity">
    <text evidence="2">Belongs to the ATP-dependent AMP-binding enzyme family.</text>
</comment>
<dbReference type="SUPFAM" id="SSF47336">
    <property type="entry name" value="ACP-like"/>
    <property type="match status" value="2"/>
</dbReference>
<dbReference type="PROSITE" id="PS00012">
    <property type="entry name" value="PHOSPHOPANTETHEINE"/>
    <property type="match status" value="1"/>
</dbReference>
<dbReference type="GO" id="GO:0008610">
    <property type="term" value="P:lipid biosynthetic process"/>
    <property type="evidence" value="ECO:0007669"/>
    <property type="project" value="InterPro"/>
</dbReference>
<dbReference type="InterPro" id="IPR000873">
    <property type="entry name" value="AMP-dep_synth/lig_dom"/>
</dbReference>
<dbReference type="GO" id="GO:0009366">
    <property type="term" value="C:enterobactin synthetase complex"/>
    <property type="evidence" value="ECO:0007669"/>
    <property type="project" value="TreeGrafter"/>
</dbReference>
<dbReference type="RefSeq" id="WP_138591694.1">
    <property type="nucleotide sequence ID" value="NZ_PNBX01000038.1"/>
</dbReference>
<dbReference type="Gene3D" id="3.30.559.30">
    <property type="entry name" value="Nonribosomal peptide synthetase, condensation domain"/>
    <property type="match status" value="1"/>
</dbReference>
<dbReference type="GO" id="GO:0005829">
    <property type="term" value="C:cytosol"/>
    <property type="evidence" value="ECO:0007669"/>
    <property type="project" value="TreeGrafter"/>
</dbReference>
<dbReference type="InterPro" id="IPR001242">
    <property type="entry name" value="Condensation_dom"/>
</dbReference>
<dbReference type="GO" id="GO:0047527">
    <property type="term" value="F:2,3-dihydroxybenzoate-serine ligase activity"/>
    <property type="evidence" value="ECO:0007669"/>
    <property type="project" value="TreeGrafter"/>
</dbReference>
<evidence type="ECO:0000256" key="7">
    <source>
        <dbReference type="SAM" id="MobiDB-lite"/>
    </source>
</evidence>
<dbReference type="Proteomes" id="UP000307217">
    <property type="component" value="Unassembled WGS sequence"/>
</dbReference>
<feature type="compositionally biased region" description="Low complexity" evidence="7">
    <location>
        <begin position="1719"/>
        <end position="1728"/>
    </location>
</feature>
<feature type="domain" description="Carrier" evidence="8">
    <location>
        <begin position="1642"/>
        <end position="1716"/>
    </location>
</feature>
<dbReference type="InterPro" id="IPR010071">
    <property type="entry name" value="AA_adenyl_dom"/>
</dbReference>
<reference evidence="9 10" key="1">
    <citation type="submission" date="2018-01" db="EMBL/GenBank/DDBJ databases">
        <authorList>
            <person name="Paulsen S."/>
            <person name="Gram L.K."/>
        </authorList>
    </citation>
    <scope>NUCLEOTIDE SEQUENCE [LARGE SCALE GENOMIC DNA]</scope>
    <source>
        <strain evidence="9 10">S3790</strain>
    </source>
</reference>
<dbReference type="Gene3D" id="3.40.50.12780">
    <property type="entry name" value="N-terminal domain of ligase-like"/>
    <property type="match status" value="1"/>
</dbReference>
<dbReference type="GO" id="GO:0031177">
    <property type="term" value="F:phosphopantetheine binding"/>
    <property type="evidence" value="ECO:0007669"/>
    <property type="project" value="InterPro"/>
</dbReference>
<dbReference type="Gene3D" id="3.40.50.980">
    <property type="match status" value="2"/>
</dbReference>
<dbReference type="PROSITE" id="PS50075">
    <property type="entry name" value="CARRIER"/>
    <property type="match status" value="2"/>
</dbReference>
<reference evidence="10" key="2">
    <citation type="submission" date="2019-06" db="EMBL/GenBank/DDBJ databases">
        <title>Co-occurence of chitin degradation, pigmentation and bioactivity in marine Pseudoalteromonas.</title>
        <authorList>
            <person name="Sonnenschein E.C."/>
            <person name="Bech P.K."/>
        </authorList>
    </citation>
    <scope>NUCLEOTIDE SEQUENCE [LARGE SCALE GENOMIC DNA]</scope>
    <source>
        <strain evidence="10">S3790</strain>
    </source>
</reference>
<dbReference type="Pfam" id="PF00668">
    <property type="entry name" value="Condensation"/>
    <property type="match status" value="1"/>
</dbReference>
<dbReference type="PANTHER" id="PTHR45527:SF1">
    <property type="entry name" value="FATTY ACID SYNTHASE"/>
    <property type="match status" value="1"/>
</dbReference>
<evidence type="ECO:0000256" key="4">
    <source>
        <dbReference type="ARBA" id="ARBA00022553"/>
    </source>
</evidence>
<proteinExistence type="inferred from homology"/>
<dbReference type="InterPro" id="IPR020845">
    <property type="entry name" value="AMP-binding_CS"/>
</dbReference>
<dbReference type="GO" id="GO:0009239">
    <property type="term" value="P:enterobactin biosynthetic process"/>
    <property type="evidence" value="ECO:0007669"/>
    <property type="project" value="TreeGrafter"/>
</dbReference>
<dbReference type="Gene3D" id="3.30.300.30">
    <property type="match status" value="2"/>
</dbReference>
<name>A0A5S3VA88_9GAMM</name>
<dbReference type="InterPro" id="IPR023213">
    <property type="entry name" value="CAT-like_dom_sf"/>
</dbReference>
<sequence>MSAITIMDYLAQHAEQTPDRVALICVDRKQRTSWTYHALYQRSIWLASHIQKQAKPGDRALILMDSGIDYVSSFFACQYIGVTAIPSFPPESTKEQHIARTVGIAEDSQAAVVLTTARFSNTVQTMVEQTRDSTMLVVDTLDESVALVDKYDTCENDIAFLQYTSGSTAKPKGVMVSHRNLIANERALAEAVKASVEDVTVSWLPLFHDMGLIGGLLQPLFTGYLLVLASPRYFMEKPVRWLELMSEYNGTVSGGPDFAFRLCLERIKDKQRAALDLSSWRVAFSGAEPIRHDTLNDFADKFSANGFKREALYPCYGLAEGTLLVTGSKAGSGAKIHAFCNESLSQGKARQVQAQDSRNNGEYSHQVSCGVTPSQHYLRITCPTTLAELPAGDIGEIWVAGPSIAVGYWQNDQATNETFVTRDNHRWLRTGDVGYLYDGQLYISGRQKDLIISNGHNIYPQDIERSIEAGLSFVRKGRVSAFPVPSAEHGEGIGLAIETSNKFRDDMPAEQVALVVRDYVIEHFGQSPELVLLLDQGALPKTSSGKLQRSACLKLYGLNKLASYGDFNRDALAQLHSVQETDNSHWGELETTLATIWQSALNYPVRHDAADFFALGGSSIKAVQLLAKVEAEFSCHIGPTSLFKAHTFGQFCALLKSTLENTKTQQKIVPQHCLSSELSAQQLRQLFLWQLQPQSNAYHIGAQIVLRGKLSKQWLQQACEQVLSDHAILRHRYYKNDQGLWRQTATEQSLDWQYVDLSAEQNIVAQADSWITALNSKAFALEKGENFRVGLVQCADEEYIWVMSMHHIASDAWTFDLLIRAVSAHYQRLAQGQALDNQLSEIEYGDYALWQQQWLATEQAQQQLAYWQNALTLPADELLFEPQHPRQVDMAPLATSTLHLDYQQVEGLQKLAHQHSASLFMLLLSSFQALCYRVANKAKPRVAIPVANRQNSQVHGLAGFFINTQLINADIDAADSFSDILVQCKNYTLAAQDNQDFPFEKLVEIVNPERHVGQTPLFQVMFNHVEHNLDILDTLPDVSLVEVAPLKHEAQFDLSIDSRLFNNGQLALELQYNASLFDAAFIEHLQNAWANLLAQVVSNPEQAIGNITLLSDITDVLEHGQGDDITELPNHWLIQLSEYAEQYPQRAAVIYKNEQFSYEWLEQTSNRLAHALLAEKLGENPVVGVLLERTPLMLASVLACLKANIGYLPLDAQFPAEKLNYMLKDSACRAVISDLEQTDIVFSGQWLAPVQLLNQHYKKINIPTVSKHPAYIAYLNYTSGSTGQAKGVVIGHDALAQYIESAKQFISLSEQDVVLQFATANFDAFVEQVFPTWSAGGAIVLRDNALWDAKTLYAQAQRHNITVMDLSAAYWRSIASSWAYHHEHIAPISLPKLRQVHSGGEAMSITAIADWRRAGLEHVRLLNTYGPTEIVVEAAIYDCQANPPVDAVPLGEPLQGRKLYVLDHNLELVAEKQIGELYVGGEIIAREYWRRAGQTASQFIADPFSANGTRMYATGDLVSWDNGQLQYHGRRDHQVKVRGFRVELGEVEQCLTQLPNVDAAVVVTQSSEHGMELIAYVQCSAQTLPTGDTIKRALSEQLPHYMIPKHMVVMAQLPVNTSGKLERHKLPAITSEQSVSPSQVELASNDVERLISQIWQQHLKQADIDRQANFFDIGGHSLLLMAVHESIQAHYPNVQLTELFTYPSIATLAEHLSGSSVTAKSQSKPSAKQQKKGMNALAARRKKSRES</sequence>
<dbReference type="Pfam" id="PF13193">
    <property type="entry name" value="AMP-binding_C"/>
    <property type="match status" value="1"/>
</dbReference>
<dbReference type="Pfam" id="PF00550">
    <property type="entry name" value="PP-binding"/>
    <property type="match status" value="2"/>
</dbReference>
<evidence type="ECO:0000256" key="6">
    <source>
        <dbReference type="ARBA" id="ARBA00023098"/>
    </source>
</evidence>
<dbReference type="Gene3D" id="2.30.38.10">
    <property type="entry name" value="Luciferase, Domain 3"/>
    <property type="match status" value="1"/>
</dbReference>
<dbReference type="PANTHER" id="PTHR45527">
    <property type="entry name" value="NONRIBOSOMAL PEPTIDE SYNTHETASE"/>
    <property type="match status" value="1"/>
</dbReference>
<gene>
    <name evidence="9" type="ORF">CWC19_09680</name>
</gene>
<dbReference type="SUPFAM" id="SSF56801">
    <property type="entry name" value="Acetyl-CoA synthetase-like"/>
    <property type="match status" value="2"/>
</dbReference>
<evidence type="ECO:0000256" key="3">
    <source>
        <dbReference type="ARBA" id="ARBA00022450"/>
    </source>
</evidence>
<keyword evidence="3" id="KW-0596">Phosphopantetheine</keyword>
<dbReference type="NCBIfam" id="TIGR01733">
    <property type="entry name" value="AA-adenyl-dom"/>
    <property type="match status" value="1"/>
</dbReference>
<evidence type="ECO:0000313" key="10">
    <source>
        <dbReference type="Proteomes" id="UP000307217"/>
    </source>
</evidence>
<feature type="domain" description="Carrier" evidence="8">
    <location>
        <begin position="584"/>
        <end position="659"/>
    </location>
</feature>
<evidence type="ECO:0000259" key="8">
    <source>
        <dbReference type="PROSITE" id="PS50075"/>
    </source>
</evidence>
<dbReference type="CDD" id="cd05930">
    <property type="entry name" value="A_NRPS"/>
    <property type="match status" value="1"/>
</dbReference>
<dbReference type="InterPro" id="IPR045851">
    <property type="entry name" value="AMP-bd_C_sf"/>
</dbReference>
<dbReference type="GO" id="GO:0006631">
    <property type="term" value="P:fatty acid metabolic process"/>
    <property type="evidence" value="ECO:0007669"/>
    <property type="project" value="UniProtKB-KW"/>
</dbReference>
<dbReference type="SUPFAM" id="SSF52777">
    <property type="entry name" value="CoA-dependent acyltransferases"/>
    <property type="match status" value="2"/>
</dbReference>
<evidence type="ECO:0000256" key="5">
    <source>
        <dbReference type="ARBA" id="ARBA00022832"/>
    </source>
</evidence>
<keyword evidence="4" id="KW-0597">Phosphoprotein</keyword>
<feature type="region of interest" description="Disordered" evidence="7">
    <location>
        <begin position="1714"/>
        <end position="1747"/>
    </location>
</feature>
<accession>A0A5S3VA88</accession>
<evidence type="ECO:0000256" key="2">
    <source>
        <dbReference type="ARBA" id="ARBA00006432"/>
    </source>
</evidence>
<keyword evidence="6" id="KW-0443">Lipid metabolism</keyword>
<comment type="cofactor">
    <cofactor evidence="1">
        <name>pantetheine 4'-phosphate</name>
        <dbReference type="ChEBI" id="CHEBI:47942"/>
    </cofactor>
</comment>
<dbReference type="GO" id="GO:0071766">
    <property type="term" value="P:Actinobacterium-type cell wall biogenesis"/>
    <property type="evidence" value="ECO:0007669"/>
    <property type="project" value="UniProtKB-ARBA"/>
</dbReference>
<dbReference type="InterPro" id="IPR042099">
    <property type="entry name" value="ANL_N_sf"/>
</dbReference>
<dbReference type="GO" id="GO:0043041">
    <property type="term" value="P:amino acid activation for nonribosomal peptide biosynthetic process"/>
    <property type="evidence" value="ECO:0007669"/>
    <property type="project" value="TreeGrafter"/>
</dbReference>
<organism evidence="9 10">
    <name type="scientific">Pseudoalteromonas aurantia</name>
    <dbReference type="NCBI Taxonomy" id="43654"/>
    <lineage>
        <taxon>Bacteria</taxon>
        <taxon>Pseudomonadati</taxon>
        <taxon>Pseudomonadota</taxon>
        <taxon>Gammaproteobacteria</taxon>
        <taxon>Alteromonadales</taxon>
        <taxon>Pseudoalteromonadaceae</taxon>
        <taxon>Pseudoalteromonas</taxon>
    </lineage>
</organism>
<evidence type="ECO:0000256" key="1">
    <source>
        <dbReference type="ARBA" id="ARBA00001957"/>
    </source>
</evidence>
<comment type="caution">
    <text evidence="9">The sequence shown here is derived from an EMBL/GenBank/DDBJ whole genome shotgun (WGS) entry which is preliminary data.</text>
</comment>
<dbReference type="Gene3D" id="1.10.1200.10">
    <property type="entry name" value="ACP-like"/>
    <property type="match status" value="2"/>
</dbReference>
<dbReference type="PROSITE" id="PS00455">
    <property type="entry name" value="AMP_BINDING"/>
    <property type="match status" value="1"/>
</dbReference>
<dbReference type="InterPro" id="IPR025110">
    <property type="entry name" value="AMP-bd_C"/>
</dbReference>
<dbReference type="CDD" id="cd19531">
    <property type="entry name" value="LCL_NRPS-like"/>
    <property type="match status" value="1"/>
</dbReference>
<dbReference type="Pfam" id="PF00501">
    <property type="entry name" value="AMP-binding"/>
    <property type="match status" value="2"/>
</dbReference>
<dbReference type="SMART" id="SM00823">
    <property type="entry name" value="PKS_PP"/>
    <property type="match status" value="1"/>
</dbReference>
<dbReference type="InterPro" id="IPR009081">
    <property type="entry name" value="PP-bd_ACP"/>
</dbReference>
<dbReference type="Gene3D" id="3.30.559.10">
    <property type="entry name" value="Chloramphenicol acetyltransferase-like domain"/>
    <property type="match status" value="1"/>
</dbReference>
<evidence type="ECO:0000313" key="9">
    <source>
        <dbReference type="EMBL" id="TMO68414.1"/>
    </source>
</evidence>
<keyword evidence="5" id="KW-0276">Fatty acid metabolism</keyword>
<dbReference type="EMBL" id="PNBX01000038">
    <property type="protein sequence ID" value="TMO68414.1"/>
    <property type="molecule type" value="Genomic_DNA"/>
</dbReference>